<dbReference type="AlphaFoldDB" id="A0A523S2Q0"/>
<evidence type="ECO:0000313" key="3">
    <source>
        <dbReference type="Proteomes" id="UP000316360"/>
    </source>
</evidence>
<proteinExistence type="predicted"/>
<dbReference type="NCBIfam" id="TIGR01550">
    <property type="entry name" value="DOC_P1"/>
    <property type="match status" value="1"/>
</dbReference>
<feature type="non-terminal residue" evidence="2">
    <location>
        <position position="1"/>
    </location>
</feature>
<evidence type="ECO:0000313" key="2">
    <source>
        <dbReference type="EMBL" id="TET12320.1"/>
    </source>
</evidence>
<accession>A0A523S2Q0</accession>
<dbReference type="InterPro" id="IPR053737">
    <property type="entry name" value="Type_II_TA_Toxin"/>
</dbReference>
<feature type="domain" description="Fido" evidence="1">
    <location>
        <begin position="1"/>
        <end position="70"/>
    </location>
</feature>
<dbReference type="InterPro" id="IPR036597">
    <property type="entry name" value="Fido-like_dom_sf"/>
</dbReference>
<dbReference type="EMBL" id="SOKJ01000095">
    <property type="protein sequence ID" value="TET12320.1"/>
    <property type="molecule type" value="Genomic_DNA"/>
</dbReference>
<dbReference type="InterPro" id="IPR003812">
    <property type="entry name" value="Fido"/>
</dbReference>
<dbReference type="Gene3D" id="1.20.120.1870">
    <property type="entry name" value="Fic/DOC protein, Fido domain"/>
    <property type="match status" value="1"/>
</dbReference>
<dbReference type="InterPro" id="IPR006440">
    <property type="entry name" value="Doc"/>
</dbReference>
<dbReference type="SUPFAM" id="SSF140931">
    <property type="entry name" value="Fic-like"/>
    <property type="match status" value="1"/>
</dbReference>
<gene>
    <name evidence="2" type="ORF">E3J84_01825</name>
</gene>
<dbReference type="Pfam" id="PF02661">
    <property type="entry name" value="Fic"/>
    <property type="match status" value="1"/>
</dbReference>
<name>A0A523S2Q0_UNCAE</name>
<organism evidence="2 3">
    <name type="scientific">Aerophobetes bacterium</name>
    <dbReference type="NCBI Taxonomy" id="2030807"/>
    <lineage>
        <taxon>Bacteria</taxon>
        <taxon>Candidatus Aerophobota</taxon>
    </lineage>
</organism>
<sequence length="77" mass="8822">FEKCAVLGYSLIQNHPFLDGNKRTGFAAMHLMLLINGYDLTSTATEEVEMTENVASGKMHESEITLWLREHSRKRRP</sequence>
<dbReference type="PROSITE" id="PS51459">
    <property type="entry name" value="FIDO"/>
    <property type="match status" value="1"/>
</dbReference>
<dbReference type="PANTHER" id="PTHR39426:SF1">
    <property type="entry name" value="HOMOLOGY TO DEATH-ON-CURING PROTEIN OF PHAGE P1"/>
    <property type="match status" value="1"/>
</dbReference>
<dbReference type="GO" id="GO:0016301">
    <property type="term" value="F:kinase activity"/>
    <property type="evidence" value="ECO:0007669"/>
    <property type="project" value="InterPro"/>
</dbReference>
<dbReference type="PANTHER" id="PTHR39426">
    <property type="entry name" value="HOMOLOGY TO DEATH-ON-CURING PROTEIN OF PHAGE P1"/>
    <property type="match status" value="1"/>
</dbReference>
<dbReference type="Proteomes" id="UP000316360">
    <property type="component" value="Unassembled WGS sequence"/>
</dbReference>
<protein>
    <submittedName>
        <fullName evidence="2">Type II toxin-antitoxin system death-on-curing family toxin</fullName>
    </submittedName>
</protein>
<comment type="caution">
    <text evidence="2">The sequence shown here is derived from an EMBL/GenBank/DDBJ whole genome shotgun (WGS) entry which is preliminary data.</text>
</comment>
<reference evidence="2 3" key="1">
    <citation type="submission" date="2019-03" db="EMBL/GenBank/DDBJ databases">
        <title>Metabolic potential of uncultured bacteria and archaea associated with petroleum seepage in deep-sea sediments.</title>
        <authorList>
            <person name="Dong X."/>
            <person name="Hubert C."/>
        </authorList>
    </citation>
    <scope>NUCLEOTIDE SEQUENCE [LARGE SCALE GENOMIC DNA]</scope>
    <source>
        <strain evidence="2">E44_bin7</strain>
    </source>
</reference>
<evidence type="ECO:0000259" key="1">
    <source>
        <dbReference type="PROSITE" id="PS51459"/>
    </source>
</evidence>